<keyword evidence="2" id="KW-1185">Reference proteome</keyword>
<evidence type="ECO:0000313" key="2">
    <source>
        <dbReference type="Proteomes" id="UP000287188"/>
    </source>
</evidence>
<comment type="caution">
    <text evidence="1">The sequence shown here is derived from an EMBL/GenBank/DDBJ whole genome shotgun (WGS) entry which is preliminary data.</text>
</comment>
<proteinExistence type="predicted"/>
<evidence type="ECO:0000313" key="1">
    <source>
        <dbReference type="EMBL" id="GCE19079.1"/>
    </source>
</evidence>
<dbReference type="EMBL" id="BIFS01000001">
    <property type="protein sequence ID" value="GCE19079.1"/>
    <property type="molecule type" value="Genomic_DNA"/>
</dbReference>
<dbReference type="Proteomes" id="UP000287188">
    <property type="component" value="Unassembled WGS sequence"/>
</dbReference>
<dbReference type="AlphaFoldDB" id="A0A402AJ07"/>
<name>A0A402AJ07_9CHLR</name>
<protein>
    <submittedName>
        <fullName evidence="1">Uncharacterized protein</fullName>
    </submittedName>
</protein>
<dbReference type="OrthoDB" id="164463at2"/>
<dbReference type="RefSeq" id="WP_126550846.1">
    <property type="nucleotide sequence ID" value="NZ_BIFS01000001.1"/>
</dbReference>
<sequence length="90" mass="10135">MEDRPVKQILAEIHQQLKPLSELAASIITQAELQAYTEDLYNQLIEVAYDGIAFVTSLEVGQVITQEEIDERDKLVARAQRLILDAPNAK</sequence>
<organism evidence="1 2">
    <name type="scientific">Dictyobacter kobayashii</name>
    <dbReference type="NCBI Taxonomy" id="2014872"/>
    <lineage>
        <taxon>Bacteria</taxon>
        <taxon>Bacillati</taxon>
        <taxon>Chloroflexota</taxon>
        <taxon>Ktedonobacteria</taxon>
        <taxon>Ktedonobacterales</taxon>
        <taxon>Dictyobacteraceae</taxon>
        <taxon>Dictyobacter</taxon>
    </lineage>
</organism>
<reference evidence="2" key="1">
    <citation type="submission" date="2018-12" db="EMBL/GenBank/DDBJ databases">
        <title>Tengunoibacter tsumagoiensis gen. nov., sp. nov., Dictyobacter kobayashii sp. nov., D. alpinus sp. nov., and D. joshuensis sp. nov. and description of Dictyobacteraceae fam. nov. within the order Ktedonobacterales isolated from Tengu-no-mugimeshi.</title>
        <authorList>
            <person name="Wang C.M."/>
            <person name="Zheng Y."/>
            <person name="Sakai Y."/>
            <person name="Toyoda A."/>
            <person name="Minakuchi Y."/>
            <person name="Abe K."/>
            <person name="Yokota A."/>
            <person name="Yabe S."/>
        </authorList>
    </citation>
    <scope>NUCLEOTIDE SEQUENCE [LARGE SCALE GENOMIC DNA]</scope>
    <source>
        <strain evidence="2">Uno11</strain>
    </source>
</reference>
<accession>A0A402AJ07</accession>
<gene>
    <name evidence="1" type="ORF">KDK_28790</name>
</gene>